<name>A0A0F6SGP7_9BACT</name>
<proteinExistence type="predicted"/>
<dbReference type="AlphaFoldDB" id="A0A0F6SGP7"/>
<protein>
    <recommendedName>
        <fullName evidence="4">Lipoprotein</fullName>
    </recommendedName>
</protein>
<dbReference type="Proteomes" id="UP000034883">
    <property type="component" value="Chromosome"/>
</dbReference>
<sequence length="219" mass="23526">MRRPFLALALAAIGVVATSACATRQLARTVGRGRTEVGVLVGGPLQSNLGFAAPIPEHRVHGRYGLTDDLDLSASVPLAPIVSSILALDVGFVAQIVRFPRFAMSASLRLHCVYDLDDAWNDTYYPELGVHMEQRVERRVAIIAGTSALVQASPPDQRPGVFLAPYLGLEVLLGEHALSLALGWINPWMDGSSIVTWEPAGFGAMTVTFGWRIQPGGVR</sequence>
<feature type="chain" id="PRO_5002509841" description="Lipoprotein" evidence="1">
    <location>
        <begin position="23"/>
        <end position="219"/>
    </location>
</feature>
<dbReference type="PROSITE" id="PS51257">
    <property type="entry name" value="PROKAR_LIPOPROTEIN"/>
    <property type="match status" value="1"/>
</dbReference>
<evidence type="ECO:0008006" key="4">
    <source>
        <dbReference type="Google" id="ProtNLM"/>
    </source>
</evidence>
<gene>
    <name evidence="2" type="ORF">DB32_006213</name>
</gene>
<accession>A0A0F6SGP7</accession>
<feature type="signal peptide" evidence="1">
    <location>
        <begin position="1"/>
        <end position="22"/>
    </location>
</feature>
<evidence type="ECO:0000313" key="3">
    <source>
        <dbReference type="Proteomes" id="UP000034883"/>
    </source>
</evidence>
<dbReference type="STRING" id="927083.DB32_006213"/>
<dbReference type="RefSeq" id="WP_053236151.1">
    <property type="nucleotide sequence ID" value="NZ_CP011125.1"/>
</dbReference>
<dbReference type="EMBL" id="CP011125">
    <property type="protein sequence ID" value="AKF09064.1"/>
    <property type="molecule type" value="Genomic_DNA"/>
</dbReference>
<evidence type="ECO:0000313" key="2">
    <source>
        <dbReference type="EMBL" id="AKF09064.1"/>
    </source>
</evidence>
<keyword evidence="1" id="KW-0732">Signal</keyword>
<keyword evidence="3" id="KW-1185">Reference proteome</keyword>
<dbReference type="KEGG" id="samy:DB32_006213"/>
<evidence type="ECO:0000256" key="1">
    <source>
        <dbReference type="SAM" id="SignalP"/>
    </source>
</evidence>
<organism evidence="2 3">
    <name type="scientific">Sandaracinus amylolyticus</name>
    <dbReference type="NCBI Taxonomy" id="927083"/>
    <lineage>
        <taxon>Bacteria</taxon>
        <taxon>Pseudomonadati</taxon>
        <taxon>Myxococcota</taxon>
        <taxon>Polyangia</taxon>
        <taxon>Polyangiales</taxon>
        <taxon>Sandaracinaceae</taxon>
        <taxon>Sandaracinus</taxon>
    </lineage>
</organism>
<reference evidence="2 3" key="1">
    <citation type="submission" date="2015-03" db="EMBL/GenBank/DDBJ databases">
        <title>Genome assembly of Sandaracinus amylolyticus DSM 53668.</title>
        <authorList>
            <person name="Sharma G."/>
            <person name="Subramanian S."/>
        </authorList>
    </citation>
    <scope>NUCLEOTIDE SEQUENCE [LARGE SCALE GENOMIC DNA]</scope>
    <source>
        <strain evidence="2 3">DSM 53668</strain>
    </source>
</reference>